<feature type="transmembrane region" description="Helical" evidence="8">
    <location>
        <begin position="6"/>
        <end position="24"/>
    </location>
</feature>
<dbReference type="RefSeq" id="WP_143713369.1">
    <property type="nucleotide sequence ID" value="NZ_CZVU01000022.1"/>
</dbReference>
<dbReference type="Pfam" id="PF18916">
    <property type="entry name" value="Lycopene_cyc"/>
    <property type="match status" value="1"/>
</dbReference>
<keyword evidence="3 8" id="KW-0812">Transmembrane</keyword>
<proteinExistence type="predicted"/>
<evidence type="ECO:0000256" key="1">
    <source>
        <dbReference type="ARBA" id="ARBA00004141"/>
    </source>
</evidence>
<dbReference type="GO" id="GO:0016872">
    <property type="term" value="F:intramolecular lyase activity"/>
    <property type="evidence" value="ECO:0007669"/>
    <property type="project" value="InterPro"/>
</dbReference>
<keyword evidence="11" id="KW-1185">Reference proteome</keyword>
<feature type="transmembrane region" description="Helical" evidence="8">
    <location>
        <begin position="36"/>
        <end position="61"/>
    </location>
</feature>
<feature type="non-terminal residue" evidence="10">
    <location>
        <position position="177"/>
    </location>
</feature>
<dbReference type="GO" id="GO:0016020">
    <property type="term" value="C:membrane"/>
    <property type="evidence" value="ECO:0007669"/>
    <property type="project" value="UniProtKB-SubCell"/>
</dbReference>
<evidence type="ECO:0000256" key="5">
    <source>
        <dbReference type="ARBA" id="ARBA00022989"/>
    </source>
</evidence>
<dbReference type="Proteomes" id="UP000243065">
    <property type="component" value="Unassembled WGS sequence"/>
</dbReference>
<evidence type="ECO:0000259" key="9">
    <source>
        <dbReference type="Pfam" id="PF18916"/>
    </source>
</evidence>
<feature type="domain" description="Lycopene cyclase" evidence="9">
    <location>
        <begin position="6"/>
        <end position="95"/>
    </location>
</feature>
<keyword evidence="4" id="KW-0125">Carotenoid biosynthesis</keyword>
<evidence type="ECO:0000256" key="3">
    <source>
        <dbReference type="ARBA" id="ARBA00022692"/>
    </source>
</evidence>
<dbReference type="OrthoDB" id="5195186at2"/>
<feature type="transmembrane region" description="Helical" evidence="8">
    <location>
        <begin position="136"/>
        <end position="152"/>
    </location>
</feature>
<keyword evidence="5 8" id="KW-1133">Transmembrane helix</keyword>
<reference evidence="10 11" key="1">
    <citation type="submission" date="2015-11" db="EMBL/GenBank/DDBJ databases">
        <authorList>
            <person name="Varghese N."/>
        </authorList>
    </citation>
    <scope>NUCLEOTIDE SEQUENCE [LARGE SCALE GENOMIC DNA]</scope>
    <source>
        <strain evidence="10 11">JGI-24</strain>
    </source>
</reference>
<evidence type="ECO:0000256" key="6">
    <source>
        <dbReference type="ARBA" id="ARBA00023136"/>
    </source>
</evidence>
<evidence type="ECO:0000313" key="11">
    <source>
        <dbReference type="Proteomes" id="UP000243065"/>
    </source>
</evidence>
<protein>
    <submittedName>
        <fullName evidence="10">Lycopene cyclase domain-containing protein</fullName>
    </submittedName>
</protein>
<dbReference type="AlphaFoldDB" id="A0A656D6Q7"/>
<evidence type="ECO:0000256" key="2">
    <source>
        <dbReference type="ARBA" id="ARBA00004829"/>
    </source>
</evidence>
<organism evidence="10 11">
    <name type="scientific">Kryptobacter tengchongensis</name>
    <dbReference type="NCBI Taxonomy" id="1643429"/>
    <lineage>
        <taxon>Bacteria</taxon>
        <taxon>Pseudomonadati</taxon>
        <taxon>Candidatus Kryptoniota</taxon>
        <taxon>Candidatus Kryptobacter</taxon>
    </lineage>
</organism>
<feature type="transmembrane region" description="Helical" evidence="8">
    <location>
        <begin position="81"/>
        <end position="99"/>
    </location>
</feature>
<dbReference type="EMBL" id="CZVU01000022">
    <property type="protein sequence ID" value="CUS99726.1"/>
    <property type="molecule type" value="Genomic_DNA"/>
</dbReference>
<gene>
    <name evidence="10" type="ORF">JGI24_00656</name>
</gene>
<accession>A0A656D6Q7</accession>
<comment type="pathway">
    <text evidence="2">Carotenoid biosynthesis.</text>
</comment>
<dbReference type="GO" id="GO:0045436">
    <property type="term" value="F:lycopene beta cyclase activity"/>
    <property type="evidence" value="ECO:0007669"/>
    <property type="project" value="UniProtKB-ARBA"/>
</dbReference>
<evidence type="ECO:0000313" key="10">
    <source>
        <dbReference type="EMBL" id="CUS99726.1"/>
    </source>
</evidence>
<evidence type="ECO:0000256" key="4">
    <source>
        <dbReference type="ARBA" id="ARBA00022746"/>
    </source>
</evidence>
<name>A0A656D6Q7_KRYT1</name>
<dbReference type="InterPro" id="IPR017825">
    <property type="entry name" value="Lycopene_cyclase_dom"/>
</dbReference>
<evidence type="ECO:0000256" key="8">
    <source>
        <dbReference type="SAM" id="Phobius"/>
    </source>
</evidence>
<comment type="subcellular location">
    <subcellularLocation>
        <location evidence="1">Membrane</location>
        <topology evidence="1">Multi-pass membrane protein</topology>
    </subcellularLocation>
</comment>
<keyword evidence="7" id="KW-0413">Isomerase</keyword>
<sequence>MNNKTYLYLFLDISSIIIPFISGFHKKINLHKKFPFIFIANLIVMIPFIIWDYIFVGAKIWGFNDKYTVGINILNLPIEEYLFFICIPFACVFTHLALWKVLKISKLTSNIHLLPLLLILMASIFFIFQSKIYTKLVGFVTLISSLFTLFLYRTNIIKFAKEFAISYLILLFPFLIV</sequence>
<feature type="transmembrane region" description="Helical" evidence="8">
    <location>
        <begin position="111"/>
        <end position="130"/>
    </location>
</feature>
<dbReference type="GO" id="GO:0016117">
    <property type="term" value="P:carotenoid biosynthetic process"/>
    <property type="evidence" value="ECO:0007669"/>
    <property type="project" value="UniProtKB-KW"/>
</dbReference>
<evidence type="ECO:0000256" key="7">
    <source>
        <dbReference type="ARBA" id="ARBA00023235"/>
    </source>
</evidence>
<dbReference type="NCBIfam" id="TIGR03462">
    <property type="entry name" value="CarR_dom_SF"/>
    <property type="match status" value="1"/>
</dbReference>
<keyword evidence="6 8" id="KW-0472">Membrane</keyword>